<keyword evidence="1" id="KW-0812">Transmembrane</keyword>
<protein>
    <submittedName>
        <fullName evidence="2">TIGR01906 family membrane protein</fullName>
    </submittedName>
</protein>
<reference evidence="2" key="2">
    <citation type="submission" date="2021-04" db="EMBL/GenBank/DDBJ databases">
        <authorList>
            <person name="Gilroy R."/>
        </authorList>
    </citation>
    <scope>NUCLEOTIDE SEQUENCE</scope>
    <source>
        <strain evidence="2">CHK180-15479</strain>
    </source>
</reference>
<dbReference type="NCBIfam" id="TIGR01906">
    <property type="entry name" value="integ_TIGR01906"/>
    <property type="match status" value="1"/>
</dbReference>
<evidence type="ECO:0000313" key="2">
    <source>
        <dbReference type="EMBL" id="HJC05834.1"/>
    </source>
</evidence>
<evidence type="ECO:0000256" key="1">
    <source>
        <dbReference type="SAM" id="Phobius"/>
    </source>
</evidence>
<proteinExistence type="predicted"/>
<dbReference type="EMBL" id="DWWT01000028">
    <property type="protein sequence ID" value="HJC05834.1"/>
    <property type="molecule type" value="Genomic_DNA"/>
</dbReference>
<feature type="transmembrane region" description="Helical" evidence="1">
    <location>
        <begin position="204"/>
        <end position="224"/>
    </location>
</feature>
<dbReference type="Pfam" id="PF07314">
    <property type="entry name" value="Lit"/>
    <property type="match status" value="1"/>
</dbReference>
<reference evidence="2" key="1">
    <citation type="journal article" date="2021" name="PeerJ">
        <title>Extensive microbial diversity within the chicken gut microbiome revealed by metagenomics and culture.</title>
        <authorList>
            <person name="Gilroy R."/>
            <person name="Ravi A."/>
            <person name="Getino M."/>
            <person name="Pursley I."/>
            <person name="Horton D.L."/>
            <person name="Alikhan N.F."/>
            <person name="Baker D."/>
            <person name="Gharbi K."/>
            <person name="Hall N."/>
            <person name="Watson M."/>
            <person name="Adriaenssens E.M."/>
            <person name="Foster-Nyarko E."/>
            <person name="Jarju S."/>
            <person name="Secka A."/>
            <person name="Antonio M."/>
            <person name="Oren A."/>
            <person name="Chaudhuri R.R."/>
            <person name="La Ragione R."/>
            <person name="Hildebrand F."/>
            <person name="Pallen M.J."/>
        </authorList>
    </citation>
    <scope>NUCLEOTIDE SEQUENCE</scope>
    <source>
        <strain evidence="2">CHK180-15479</strain>
    </source>
</reference>
<evidence type="ECO:0000313" key="3">
    <source>
        <dbReference type="Proteomes" id="UP000823910"/>
    </source>
</evidence>
<dbReference type="InterPro" id="IPR010178">
    <property type="entry name" value="Lit"/>
</dbReference>
<dbReference type="Proteomes" id="UP000823910">
    <property type="component" value="Unassembled WGS sequence"/>
</dbReference>
<organism evidence="2 3">
    <name type="scientific">Candidatus Enterocloster excrementipullorum</name>
    <dbReference type="NCBI Taxonomy" id="2838559"/>
    <lineage>
        <taxon>Bacteria</taxon>
        <taxon>Bacillati</taxon>
        <taxon>Bacillota</taxon>
        <taxon>Clostridia</taxon>
        <taxon>Lachnospirales</taxon>
        <taxon>Lachnospiraceae</taxon>
        <taxon>Enterocloster</taxon>
    </lineage>
</organism>
<keyword evidence="1" id="KW-1133">Transmembrane helix</keyword>
<feature type="transmembrane region" description="Helical" evidence="1">
    <location>
        <begin position="110"/>
        <end position="128"/>
    </location>
</feature>
<name>A0A9D2MYR8_9FIRM</name>
<feature type="transmembrane region" description="Helical" evidence="1">
    <location>
        <begin position="140"/>
        <end position="159"/>
    </location>
</feature>
<keyword evidence="1" id="KW-0472">Membrane</keyword>
<accession>A0A9D2MYR8</accession>
<sequence>MKPIHWLAGIFTAFCLMIILLITSVEAVVYWTPGYFEREYTKYNVLDSLPSMTMEDLLEVTDEMMDYLKGEREDLHVVTVMDGQEREFFNEREIAHMEDVQVLFLRAMSLRRACIFICVLCLGFLFLTKAPVRRVLPPSICAGTGLFFGITAILALIISGDFTKYFVIFHHIFFDNDLWILDPATDMLINIVPEGFFMDTAARIALLFGASSAVLFGICLFLTLRGRSRALLAGKNIL</sequence>
<gene>
    <name evidence="2" type="ORF">H9704_06735</name>
</gene>
<dbReference type="AlphaFoldDB" id="A0A9D2MYR8"/>
<comment type="caution">
    <text evidence="2">The sequence shown here is derived from an EMBL/GenBank/DDBJ whole genome shotgun (WGS) entry which is preliminary data.</text>
</comment>